<dbReference type="GO" id="GO:0046872">
    <property type="term" value="F:metal ion binding"/>
    <property type="evidence" value="ECO:0007669"/>
    <property type="project" value="UniProtKB-KW"/>
</dbReference>
<dbReference type="SUPFAM" id="SSF47741">
    <property type="entry name" value="CO dehydrogenase ISP C-domain like"/>
    <property type="match status" value="1"/>
</dbReference>
<dbReference type="OrthoDB" id="9806714at2"/>
<dbReference type="InterPro" id="IPR051452">
    <property type="entry name" value="Diverse_Oxidoreductases"/>
</dbReference>
<proteinExistence type="predicted"/>
<dbReference type="CDD" id="cd00207">
    <property type="entry name" value="fer2"/>
    <property type="match status" value="1"/>
</dbReference>
<keyword evidence="5" id="KW-0411">Iron-sulfur</keyword>
<evidence type="ECO:0000313" key="7">
    <source>
        <dbReference type="EMBL" id="SHG83341.1"/>
    </source>
</evidence>
<dbReference type="PANTHER" id="PTHR44379">
    <property type="entry name" value="OXIDOREDUCTASE WITH IRON-SULFUR SUBUNIT"/>
    <property type="match status" value="1"/>
</dbReference>
<dbReference type="GO" id="GO:0051537">
    <property type="term" value="F:2 iron, 2 sulfur cluster binding"/>
    <property type="evidence" value="ECO:0007669"/>
    <property type="project" value="UniProtKB-KW"/>
</dbReference>
<dbReference type="Gene3D" id="3.10.20.30">
    <property type="match status" value="1"/>
</dbReference>
<dbReference type="Pfam" id="PF01799">
    <property type="entry name" value="Fer2_2"/>
    <property type="match status" value="1"/>
</dbReference>
<gene>
    <name evidence="7" type="ORF">SAMN05444169_4363</name>
</gene>
<evidence type="ECO:0000256" key="5">
    <source>
        <dbReference type="ARBA" id="ARBA00023014"/>
    </source>
</evidence>
<evidence type="ECO:0000256" key="2">
    <source>
        <dbReference type="ARBA" id="ARBA00022723"/>
    </source>
</evidence>
<evidence type="ECO:0000256" key="1">
    <source>
        <dbReference type="ARBA" id="ARBA00022714"/>
    </source>
</evidence>
<dbReference type="Proteomes" id="UP000190675">
    <property type="component" value="Chromosome I"/>
</dbReference>
<dbReference type="AlphaFoldDB" id="A0A1M5N1C8"/>
<reference evidence="7 8" key="1">
    <citation type="submission" date="2016-11" db="EMBL/GenBank/DDBJ databases">
        <authorList>
            <person name="Jaros S."/>
            <person name="Januszkiewicz K."/>
            <person name="Wedrychowicz H."/>
        </authorList>
    </citation>
    <scope>NUCLEOTIDE SEQUENCE [LARGE SCALE GENOMIC DNA]</scope>
    <source>
        <strain evidence="7 8">GAS242</strain>
    </source>
</reference>
<feature type="domain" description="2Fe-2S ferredoxin-type" evidence="6">
    <location>
        <begin position="1"/>
        <end position="77"/>
    </location>
</feature>
<dbReference type="GO" id="GO:0016491">
    <property type="term" value="F:oxidoreductase activity"/>
    <property type="evidence" value="ECO:0007669"/>
    <property type="project" value="UniProtKB-KW"/>
</dbReference>
<evidence type="ECO:0000256" key="3">
    <source>
        <dbReference type="ARBA" id="ARBA00023002"/>
    </source>
</evidence>
<dbReference type="InterPro" id="IPR001041">
    <property type="entry name" value="2Fe-2S_ferredoxin-type"/>
</dbReference>
<dbReference type="RefSeq" id="WP_079567708.1">
    <property type="nucleotide sequence ID" value="NZ_LT670818.1"/>
</dbReference>
<dbReference type="PANTHER" id="PTHR44379:SF5">
    <property type="entry name" value="OXIDOREDUCTASE WITH IRON-SULFUR SUBUNIT"/>
    <property type="match status" value="1"/>
</dbReference>
<evidence type="ECO:0000256" key="4">
    <source>
        <dbReference type="ARBA" id="ARBA00023004"/>
    </source>
</evidence>
<dbReference type="InterPro" id="IPR012675">
    <property type="entry name" value="Beta-grasp_dom_sf"/>
</dbReference>
<evidence type="ECO:0000259" key="6">
    <source>
        <dbReference type="PROSITE" id="PS51085"/>
    </source>
</evidence>
<dbReference type="Pfam" id="PF00111">
    <property type="entry name" value="Fer2"/>
    <property type="match status" value="1"/>
</dbReference>
<accession>A0A1M5N1C8</accession>
<dbReference type="PROSITE" id="PS00197">
    <property type="entry name" value="2FE2S_FER_1"/>
    <property type="match status" value="1"/>
</dbReference>
<keyword evidence="3" id="KW-0560">Oxidoreductase</keyword>
<dbReference type="EMBL" id="LT670818">
    <property type="protein sequence ID" value="SHG83341.1"/>
    <property type="molecule type" value="Genomic_DNA"/>
</dbReference>
<dbReference type="Gene3D" id="1.10.150.120">
    <property type="entry name" value="[2Fe-2S]-binding domain"/>
    <property type="match status" value="1"/>
</dbReference>
<sequence>MKVDLRINGVSRTADIEPRKTLLDVLRENFLLNGAHAGCEHGVCGACTVLVDGEPVRSCLMFAVQADGYEITTIEGLAPAPGELSVIQDAFCETHGLQCGYCTPGMILSAHALLQRNVTPTREEIVEAISANICRCTGYGQIIEAVQFAAERLRLANTPHPAAQAGKSVAEAK</sequence>
<keyword evidence="4" id="KW-0408">Iron</keyword>
<name>A0A1M5N1C8_9BRAD</name>
<dbReference type="InterPro" id="IPR002888">
    <property type="entry name" value="2Fe-2S-bd"/>
</dbReference>
<protein>
    <submittedName>
        <fullName evidence="7">Purine hydroxylase delta subunit apoprotein</fullName>
    </submittedName>
</protein>
<keyword evidence="2" id="KW-0479">Metal-binding</keyword>
<dbReference type="PROSITE" id="PS51085">
    <property type="entry name" value="2FE2S_FER_2"/>
    <property type="match status" value="1"/>
</dbReference>
<organism evidence="7 8">
    <name type="scientific">Bradyrhizobium erythrophlei</name>
    <dbReference type="NCBI Taxonomy" id="1437360"/>
    <lineage>
        <taxon>Bacteria</taxon>
        <taxon>Pseudomonadati</taxon>
        <taxon>Pseudomonadota</taxon>
        <taxon>Alphaproteobacteria</taxon>
        <taxon>Hyphomicrobiales</taxon>
        <taxon>Nitrobacteraceae</taxon>
        <taxon>Bradyrhizobium</taxon>
    </lineage>
</organism>
<keyword evidence="1" id="KW-0001">2Fe-2S</keyword>
<dbReference type="InterPro" id="IPR006058">
    <property type="entry name" value="2Fe2S_fd_BS"/>
</dbReference>
<dbReference type="FunFam" id="3.10.20.30:FF:000020">
    <property type="entry name" value="Xanthine dehydrogenase iron-sulfur subunit"/>
    <property type="match status" value="1"/>
</dbReference>
<dbReference type="SUPFAM" id="SSF54292">
    <property type="entry name" value="2Fe-2S ferredoxin-like"/>
    <property type="match status" value="1"/>
</dbReference>
<dbReference type="InterPro" id="IPR036010">
    <property type="entry name" value="2Fe-2S_ferredoxin-like_sf"/>
</dbReference>
<dbReference type="InterPro" id="IPR036884">
    <property type="entry name" value="2Fe-2S-bd_dom_sf"/>
</dbReference>
<dbReference type="FunFam" id="1.10.150.120:FF:000003">
    <property type="entry name" value="Carbon monoxide dehydrogenase, small subunit"/>
    <property type="match status" value="1"/>
</dbReference>
<evidence type="ECO:0000313" key="8">
    <source>
        <dbReference type="Proteomes" id="UP000190675"/>
    </source>
</evidence>